<dbReference type="PANTHER" id="PTHR33619">
    <property type="entry name" value="POLYSACCHARIDE EXPORT PROTEIN GFCE-RELATED"/>
    <property type="match status" value="1"/>
</dbReference>
<evidence type="ECO:0000256" key="4">
    <source>
        <dbReference type="ARBA" id="ARBA00022452"/>
    </source>
</evidence>
<keyword evidence="12" id="KW-0564">Palmitate</keyword>
<evidence type="ECO:0000256" key="12">
    <source>
        <dbReference type="ARBA" id="ARBA00023139"/>
    </source>
</evidence>
<accession>A0A1H2WNC5</accession>
<comment type="similarity">
    <text evidence="2">Belongs to the BexD/CtrA/VexA family.</text>
</comment>
<dbReference type="Gene3D" id="3.10.560.10">
    <property type="entry name" value="Outer membrane lipoprotein wza domain like"/>
    <property type="match status" value="2"/>
</dbReference>
<evidence type="ECO:0000256" key="13">
    <source>
        <dbReference type="ARBA" id="ARBA00023237"/>
    </source>
</evidence>
<keyword evidence="9" id="KW-0406">Ion transport</keyword>
<keyword evidence="14" id="KW-0449">Lipoprotein</keyword>
<keyword evidence="7" id="KW-0732">Signal</keyword>
<dbReference type="PROSITE" id="PS51257">
    <property type="entry name" value="PROKAR_LIPOPROTEIN"/>
    <property type="match status" value="1"/>
</dbReference>
<keyword evidence="13" id="KW-0998">Cell outer membrane</keyword>
<keyword evidence="15" id="KW-0175">Coiled coil</keyword>
<evidence type="ECO:0000259" key="16">
    <source>
        <dbReference type="Pfam" id="PF02563"/>
    </source>
</evidence>
<dbReference type="EMBL" id="FNMZ01000002">
    <property type="protein sequence ID" value="SDW81986.1"/>
    <property type="molecule type" value="Genomic_DNA"/>
</dbReference>
<protein>
    <submittedName>
        <fullName evidence="18">Polysaccharide export outer membrane protein</fullName>
    </submittedName>
</protein>
<dbReference type="GO" id="GO:0015159">
    <property type="term" value="F:polysaccharide transmembrane transporter activity"/>
    <property type="evidence" value="ECO:0007669"/>
    <property type="project" value="InterPro"/>
</dbReference>
<evidence type="ECO:0000256" key="5">
    <source>
        <dbReference type="ARBA" id="ARBA00022597"/>
    </source>
</evidence>
<proteinExistence type="inferred from homology"/>
<evidence type="ECO:0000256" key="14">
    <source>
        <dbReference type="ARBA" id="ARBA00023288"/>
    </source>
</evidence>
<dbReference type="GO" id="GO:0046930">
    <property type="term" value="C:pore complex"/>
    <property type="evidence" value="ECO:0007669"/>
    <property type="project" value="UniProtKB-KW"/>
</dbReference>
<dbReference type="RefSeq" id="WP_176954679.1">
    <property type="nucleotide sequence ID" value="NZ_FNMZ01000002.1"/>
</dbReference>
<keyword evidence="4" id="KW-1134">Transmembrane beta strand</keyword>
<dbReference type="Pfam" id="PF22461">
    <property type="entry name" value="SLBB_2"/>
    <property type="match status" value="2"/>
</dbReference>
<dbReference type="GO" id="GO:0006811">
    <property type="term" value="P:monoatomic ion transport"/>
    <property type="evidence" value="ECO:0007669"/>
    <property type="project" value="UniProtKB-KW"/>
</dbReference>
<evidence type="ECO:0000256" key="1">
    <source>
        <dbReference type="ARBA" id="ARBA00004571"/>
    </source>
</evidence>
<keyword evidence="11" id="KW-0472">Membrane</keyword>
<dbReference type="GO" id="GO:0015288">
    <property type="term" value="F:porin activity"/>
    <property type="evidence" value="ECO:0007669"/>
    <property type="project" value="UniProtKB-KW"/>
</dbReference>
<dbReference type="GO" id="GO:0009279">
    <property type="term" value="C:cell outer membrane"/>
    <property type="evidence" value="ECO:0007669"/>
    <property type="project" value="UniProtKB-SubCell"/>
</dbReference>
<name>A0A1H2WNC5_9RHOB</name>
<evidence type="ECO:0000256" key="10">
    <source>
        <dbReference type="ARBA" id="ARBA00023114"/>
    </source>
</evidence>
<dbReference type="Proteomes" id="UP000199118">
    <property type="component" value="Unassembled WGS sequence"/>
</dbReference>
<evidence type="ECO:0000256" key="6">
    <source>
        <dbReference type="ARBA" id="ARBA00022692"/>
    </source>
</evidence>
<dbReference type="PANTHER" id="PTHR33619:SF3">
    <property type="entry name" value="POLYSACCHARIDE EXPORT PROTEIN GFCE-RELATED"/>
    <property type="match status" value="1"/>
</dbReference>
<sequence length="523" mass="56581">MRVNILLAALALGGCGLVYTSPDVYESGDVRSGADSATSDVQVIPLTFETAAEANLDAYVPARLPDVFRPAPQSAPGSVGVGSTAMPRLPDATYDPAGAVDATAETLPPTATALQPPAEAQQVNLPEAQEPAPYRIGVADTLLVSANTQGATLEDVPSLLNAQTSRQGYIVQDDGAIAIPDVGRIRVAGSTLEEAEDAIFQALVSNGIDPSFSLEISEFNSQRVSVGGAVANPNVAPITLKPLYLSEALQLAGGVQAQDLDYTVVRLFRDGQVYQAPLRAIYGDDALRDVLLKDGDALFVDTDYDLTQARAYFTEQLQLRDFELREREFAFRQRQAEIDDVRFGITIAQFELQKAQLRQQLAQMRIQASQFEIARNAEARSISAEQRSTFKDRLELGAVQRDYVYVAGEVRSPRRTALPFETRRTLADMLFENGGVNMQYGDYGEIYVLRRHSTPATSLAGGISAYHLNASNVANLTTAAMFEMRPNDVIFVAEQPVTTWSRVVNQLTPSLLSQAASVGNVAN</sequence>
<keyword evidence="19" id="KW-1185">Reference proteome</keyword>
<dbReference type="InterPro" id="IPR003715">
    <property type="entry name" value="Poly_export_N"/>
</dbReference>
<evidence type="ECO:0000259" key="17">
    <source>
        <dbReference type="Pfam" id="PF22461"/>
    </source>
</evidence>
<evidence type="ECO:0000256" key="9">
    <source>
        <dbReference type="ARBA" id="ARBA00023065"/>
    </source>
</evidence>
<keyword evidence="6" id="KW-0812">Transmembrane</keyword>
<dbReference type="AlphaFoldDB" id="A0A1H2WNC5"/>
<keyword evidence="10" id="KW-0626">Porin</keyword>
<dbReference type="STRING" id="356660.SAMN05444336_102436"/>
<keyword evidence="5" id="KW-0762">Sugar transport</keyword>
<feature type="coiled-coil region" evidence="15">
    <location>
        <begin position="347"/>
        <end position="374"/>
    </location>
</feature>
<organism evidence="18 19">
    <name type="scientific">Albimonas donghaensis</name>
    <dbReference type="NCBI Taxonomy" id="356660"/>
    <lineage>
        <taxon>Bacteria</taxon>
        <taxon>Pseudomonadati</taxon>
        <taxon>Pseudomonadota</taxon>
        <taxon>Alphaproteobacteria</taxon>
        <taxon>Rhodobacterales</taxon>
        <taxon>Paracoccaceae</taxon>
        <taxon>Albimonas</taxon>
    </lineage>
</organism>
<gene>
    <name evidence="18" type="ORF">SAMN05444336_102436</name>
</gene>
<dbReference type="InterPro" id="IPR049712">
    <property type="entry name" value="Poly_export"/>
</dbReference>
<dbReference type="Gene3D" id="3.30.1950.10">
    <property type="entry name" value="wza like domain"/>
    <property type="match status" value="1"/>
</dbReference>
<evidence type="ECO:0000256" key="7">
    <source>
        <dbReference type="ARBA" id="ARBA00022729"/>
    </source>
</evidence>
<evidence type="ECO:0000256" key="15">
    <source>
        <dbReference type="SAM" id="Coils"/>
    </source>
</evidence>
<evidence type="ECO:0000313" key="19">
    <source>
        <dbReference type="Proteomes" id="UP000199118"/>
    </source>
</evidence>
<comment type="subcellular location">
    <subcellularLocation>
        <location evidence="1">Cell outer membrane</location>
        <topology evidence="1">Multi-pass membrane protein</topology>
    </subcellularLocation>
</comment>
<feature type="domain" description="SLBB" evidence="17">
    <location>
        <begin position="404"/>
        <end position="492"/>
    </location>
</feature>
<evidence type="ECO:0000313" key="18">
    <source>
        <dbReference type="EMBL" id="SDW81986.1"/>
    </source>
</evidence>
<dbReference type="InterPro" id="IPR054765">
    <property type="entry name" value="SLBB_dom"/>
</dbReference>
<feature type="domain" description="SLBB" evidence="17">
    <location>
        <begin position="222"/>
        <end position="300"/>
    </location>
</feature>
<feature type="domain" description="Polysaccharide export protein N-terminal" evidence="16">
    <location>
        <begin position="129"/>
        <end position="216"/>
    </location>
</feature>
<evidence type="ECO:0000256" key="8">
    <source>
        <dbReference type="ARBA" id="ARBA00023047"/>
    </source>
</evidence>
<reference evidence="18 19" key="1">
    <citation type="submission" date="2016-10" db="EMBL/GenBank/DDBJ databases">
        <authorList>
            <person name="de Groot N.N."/>
        </authorList>
    </citation>
    <scope>NUCLEOTIDE SEQUENCE [LARGE SCALE GENOMIC DNA]</scope>
    <source>
        <strain evidence="18 19">DSM 17890</strain>
    </source>
</reference>
<keyword evidence="3" id="KW-0813">Transport</keyword>
<evidence type="ECO:0000256" key="2">
    <source>
        <dbReference type="ARBA" id="ARBA00009450"/>
    </source>
</evidence>
<dbReference type="Pfam" id="PF02563">
    <property type="entry name" value="Poly_export"/>
    <property type="match status" value="1"/>
</dbReference>
<keyword evidence="8" id="KW-0625">Polysaccharide transport</keyword>
<evidence type="ECO:0000256" key="3">
    <source>
        <dbReference type="ARBA" id="ARBA00022448"/>
    </source>
</evidence>
<evidence type="ECO:0000256" key="11">
    <source>
        <dbReference type="ARBA" id="ARBA00023136"/>
    </source>
</evidence>